<evidence type="ECO:0000256" key="5">
    <source>
        <dbReference type="ARBA" id="ARBA00023040"/>
    </source>
</evidence>
<organism evidence="13 14">
    <name type="scientific">Nematostella vectensis</name>
    <name type="common">Starlet sea anemone</name>
    <dbReference type="NCBI Taxonomy" id="45351"/>
    <lineage>
        <taxon>Eukaryota</taxon>
        <taxon>Metazoa</taxon>
        <taxon>Cnidaria</taxon>
        <taxon>Anthozoa</taxon>
        <taxon>Hexacorallia</taxon>
        <taxon>Actiniaria</taxon>
        <taxon>Edwardsiidae</taxon>
        <taxon>Nematostella</taxon>
    </lineage>
</organism>
<feature type="transmembrane region" description="Helical" evidence="10">
    <location>
        <begin position="105"/>
        <end position="127"/>
    </location>
</feature>
<comment type="similarity">
    <text evidence="9">Belongs to the G-protein coupled receptor 1 family.</text>
</comment>
<evidence type="ECO:0000313" key="14">
    <source>
        <dbReference type="Proteomes" id="UP000001593"/>
    </source>
</evidence>
<feature type="transmembrane region" description="Helical" evidence="10">
    <location>
        <begin position="65"/>
        <end position="84"/>
    </location>
</feature>
<dbReference type="GO" id="GO:0005886">
    <property type="term" value="C:plasma membrane"/>
    <property type="evidence" value="ECO:0000318"/>
    <property type="project" value="GO_Central"/>
</dbReference>
<dbReference type="InterPro" id="IPR017452">
    <property type="entry name" value="GPCR_Rhodpsn_7TM"/>
</dbReference>
<dbReference type="AlphaFoldDB" id="A7S103"/>
<keyword evidence="6 10" id="KW-0472">Membrane</keyword>
<accession>A7S103</accession>
<dbReference type="STRING" id="45351.A7S103"/>
<proteinExistence type="inferred from homology"/>
<keyword evidence="14" id="KW-1185">Reference proteome</keyword>
<feature type="domain" description="G-protein coupled receptors family 1 profile" evidence="11">
    <location>
        <begin position="5"/>
        <end position="176"/>
    </location>
</feature>
<dbReference type="Pfam" id="PF00001">
    <property type="entry name" value="7tm_1"/>
    <property type="match status" value="1"/>
</dbReference>
<dbReference type="EMBL" id="DS469562">
    <property type="protein sequence ID" value="EDO42632.1"/>
    <property type="molecule type" value="Genomic_DNA"/>
</dbReference>
<dbReference type="PROSITE" id="PS00237">
    <property type="entry name" value="G_PROTEIN_RECEP_F1_1"/>
    <property type="match status" value="1"/>
</dbReference>
<protein>
    <recommendedName>
        <fullName evidence="11">G-protein coupled receptors family 1 profile domain-containing protein</fullName>
    </recommendedName>
</protein>
<dbReference type="HOGENOM" id="CLU_009579_3_3_1"/>
<dbReference type="GO" id="GO:0008020">
    <property type="term" value="F:G protein-coupled photoreceptor activity"/>
    <property type="evidence" value="ECO:0000318"/>
    <property type="project" value="GO_Central"/>
</dbReference>
<evidence type="ECO:0000256" key="8">
    <source>
        <dbReference type="ARBA" id="ARBA00023224"/>
    </source>
</evidence>
<evidence type="ECO:0000256" key="7">
    <source>
        <dbReference type="ARBA" id="ARBA00023170"/>
    </source>
</evidence>
<keyword evidence="5 9" id="KW-0297">G-protein coupled receptor</keyword>
<dbReference type="InterPro" id="IPR000276">
    <property type="entry name" value="GPCR_Rhodpsn"/>
</dbReference>
<dbReference type="SUPFAM" id="SSF81321">
    <property type="entry name" value="Family A G protein-coupled receptor-like"/>
    <property type="match status" value="1"/>
</dbReference>
<evidence type="ECO:0000256" key="10">
    <source>
        <dbReference type="SAM" id="Phobius"/>
    </source>
</evidence>
<evidence type="ECO:0000256" key="3">
    <source>
        <dbReference type="ARBA" id="ARBA00022692"/>
    </source>
</evidence>
<keyword evidence="2" id="KW-1003">Cell membrane</keyword>
<evidence type="ECO:0000313" key="13">
    <source>
        <dbReference type="EMBL" id="EDO42632.1"/>
    </source>
</evidence>
<sequence length="176" mass="19733">FGLIGNLSLCAMIYKTRQLQTVSNFLVINLSISDLFRIILSLTISTSVLAKRSWIAGDIFCQVNGFYTLFFLSSSLLSVTLITLNRYYLVVKPNKAKTVFSKRNAKVMVIFLWCLSLLSAIPPVFGMGKYGFVAARATCFIEMGSTWTYTSLLVIVLIATPFSLMIWCYVKVYVAL</sequence>
<dbReference type="GO" id="GO:0007602">
    <property type="term" value="P:phototransduction"/>
    <property type="evidence" value="ECO:0000318"/>
    <property type="project" value="GO_Central"/>
</dbReference>
<feature type="non-terminal residue" evidence="13">
    <location>
        <position position="1"/>
    </location>
</feature>
<reference evidence="13 14" key="1">
    <citation type="journal article" date="2007" name="Science">
        <title>Sea anemone genome reveals ancestral eumetazoan gene repertoire and genomic organization.</title>
        <authorList>
            <person name="Putnam N.H."/>
            <person name="Srivastava M."/>
            <person name="Hellsten U."/>
            <person name="Dirks B."/>
            <person name="Chapman J."/>
            <person name="Salamov A."/>
            <person name="Terry A."/>
            <person name="Shapiro H."/>
            <person name="Lindquist E."/>
            <person name="Kapitonov V.V."/>
            <person name="Jurka J."/>
            <person name="Genikhovich G."/>
            <person name="Grigoriev I.V."/>
            <person name="Lucas S.M."/>
            <person name="Steele R.E."/>
            <person name="Finnerty J.R."/>
            <person name="Technau U."/>
            <person name="Martindale M.Q."/>
            <person name="Rokhsar D.S."/>
        </authorList>
    </citation>
    <scope>NUCLEOTIDE SEQUENCE [LARGE SCALE GENOMIC DNA]</scope>
    <source>
        <strain evidence="13">CH2 x CH6</strain>
        <strain evidence="14">CH2 X CH6</strain>
    </source>
</reference>
<dbReference type="PROSITE" id="PS50262">
    <property type="entry name" value="G_PROTEIN_RECEP_F1_2"/>
    <property type="match status" value="1"/>
</dbReference>
<keyword evidence="8 9" id="KW-0807">Transducer</keyword>
<dbReference type="CDD" id="cd00637">
    <property type="entry name" value="7tm_classA_rhodopsin-like"/>
    <property type="match status" value="1"/>
</dbReference>
<dbReference type="Gene3D" id="1.20.1070.10">
    <property type="entry name" value="Rhodopsin 7-helix transmembrane proteins"/>
    <property type="match status" value="1"/>
</dbReference>
<dbReference type="KEGG" id="nve:5503970"/>
<dbReference type="EMBL" id="DS469805">
    <property type="protein sequence ID" value="EDO32805.1"/>
    <property type="molecule type" value="Genomic_DNA"/>
</dbReference>
<gene>
    <name evidence="12" type="ORF">NEMVEDRAFT_v1g16273</name>
    <name evidence="13" type="ORF">NEMVEDRAFT_v1g26815</name>
</gene>
<name>A7S103_NEMVE</name>
<feature type="non-terminal residue" evidence="13">
    <location>
        <position position="176"/>
    </location>
</feature>
<dbReference type="PANTHER" id="PTHR22752">
    <property type="entry name" value="G PROTEIN-COUPLED RECEPTOR"/>
    <property type="match status" value="1"/>
</dbReference>
<evidence type="ECO:0000256" key="2">
    <source>
        <dbReference type="ARBA" id="ARBA00022475"/>
    </source>
</evidence>
<keyword evidence="3 9" id="KW-0812">Transmembrane</keyword>
<keyword evidence="7 9" id="KW-0675">Receptor</keyword>
<dbReference type="GO" id="GO:0007186">
    <property type="term" value="P:G protein-coupled receptor signaling pathway"/>
    <property type="evidence" value="ECO:0000318"/>
    <property type="project" value="GO_Central"/>
</dbReference>
<evidence type="ECO:0000256" key="1">
    <source>
        <dbReference type="ARBA" id="ARBA00004651"/>
    </source>
</evidence>
<evidence type="ECO:0000256" key="9">
    <source>
        <dbReference type="RuleBase" id="RU000688"/>
    </source>
</evidence>
<dbReference type="GO" id="GO:0071482">
    <property type="term" value="P:cellular response to light stimulus"/>
    <property type="evidence" value="ECO:0000318"/>
    <property type="project" value="GO_Central"/>
</dbReference>
<feature type="transmembrane region" description="Helical" evidence="10">
    <location>
        <begin position="147"/>
        <end position="170"/>
    </location>
</feature>
<dbReference type="Proteomes" id="UP000001593">
    <property type="component" value="Unassembled WGS sequence"/>
</dbReference>
<dbReference type="PRINTS" id="PR00237">
    <property type="entry name" value="GPCRRHODOPSN"/>
</dbReference>
<evidence type="ECO:0000256" key="4">
    <source>
        <dbReference type="ARBA" id="ARBA00022989"/>
    </source>
</evidence>
<dbReference type="InParanoid" id="A7S103"/>
<dbReference type="eggNOG" id="KOG3656">
    <property type="taxonomic scope" value="Eukaryota"/>
</dbReference>
<evidence type="ECO:0000313" key="12">
    <source>
        <dbReference type="EMBL" id="EDO32805.1"/>
    </source>
</evidence>
<feature type="transmembrane region" description="Helical" evidence="10">
    <location>
        <begin position="22"/>
        <end position="45"/>
    </location>
</feature>
<evidence type="ECO:0000256" key="6">
    <source>
        <dbReference type="ARBA" id="ARBA00023136"/>
    </source>
</evidence>
<dbReference type="OMA" id="QKENWIH"/>
<keyword evidence="4 10" id="KW-1133">Transmembrane helix</keyword>
<evidence type="ECO:0000259" key="11">
    <source>
        <dbReference type="PROSITE" id="PS50262"/>
    </source>
</evidence>
<comment type="subcellular location">
    <subcellularLocation>
        <location evidence="1">Cell membrane</location>
        <topology evidence="1">Multi-pass membrane protein</topology>
    </subcellularLocation>
</comment>